<dbReference type="RefSeq" id="WP_012814196.1">
    <property type="nucleotide sequence ID" value="NC_013235.1"/>
</dbReference>
<evidence type="ECO:0000313" key="2">
    <source>
        <dbReference type="EMBL" id="ACV76721.1"/>
    </source>
</evidence>
<dbReference type="EMBL" id="CP001737">
    <property type="protein sequence ID" value="ACV76721.1"/>
    <property type="molecule type" value="Genomic_DNA"/>
</dbReference>
<dbReference type="STRING" id="479431.Namu_0291"/>
<dbReference type="InterPro" id="IPR021315">
    <property type="entry name" value="Gap/Sap"/>
</dbReference>
<proteinExistence type="predicted"/>
<organism evidence="2 3">
    <name type="scientific">Nakamurella multipartita (strain ATCC 700099 / DSM 44233 / CIP 104796 / JCM 9543 / NBRC 105858 / Y-104)</name>
    <name type="common">Microsphaera multipartita</name>
    <dbReference type="NCBI Taxonomy" id="479431"/>
    <lineage>
        <taxon>Bacteria</taxon>
        <taxon>Bacillati</taxon>
        <taxon>Actinomycetota</taxon>
        <taxon>Actinomycetes</taxon>
        <taxon>Nakamurellales</taxon>
        <taxon>Nakamurellaceae</taxon>
        <taxon>Nakamurella</taxon>
    </lineage>
</organism>
<keyword evidence="1" id="KW-1133">Transmembrane helix</keyword>
<dbReference type="Pfam" id="PF11139">
    <property type="entry name" value="SfLAP"/>
    <property type="match status" value="1"/>
</dbReference>
<dbReference type="HOGENOM" id="CLU_101744_1_0_11"/>
<accession>C8XK38</accession>
<dbReference type="KEGG" id="nml:Namu_0291"/>
<dbReference type="InParanoid" id="C8XK38"/>
<feature type="transmembrane region" description="Helical" evidence="1">
    <location>
        <begin position="201"/>
        <end position="222"/>
    </location>
</feature>
<evidence type="ECO:0000313" key="3">
    <source>
        <dbReference type="Proteomes" id="UP000002218"/>
    </source>
</evidence>
<feature type="transmembrane region" description="Helical" evidence="1">
    <location>
        <begin position="41"/>
        <end position="66"/>
    </location>
</feature>
<name>C8XK38_NAKMY</name>
<reference evidence="3" key="1">
    <citation type="submission" date="2009-09" db="EMBL/GenBank/DDBJ databases">
        <title>The complete genome of Nakamurella multipartita DSM 44233.</title>
        <authorList>
            <consortium name="US DOE Joint Genome Institute (JGI-PGF)"/>
            <person name="Lucas S."/>
            <person name="Copeland A."/>
            <person name="Lapidus A."/>
            <person name="Glavina del Rio T."/>
            <person name="Dalin E."/>
            <person name="Tice H."/>
            <person name="Bruce D."/>
            <person name="Goodwin L."/>
            <person name="Pitluck S."/>
            <person name="Kyrpides N."/>
            <person name="Mavromatis K."/>
            <person name="Ivanova N."/>
            <person name="Ovchinnikova G."/>
            <person name="Sims D."/>
            <person name="Meincke L."/>
            <person name="Brettin T."/>
            <person name="Detter J.C."/>
            <person name="Han C."/>
            <person name="Larimer F."/>
            <person name="Land M."/>
            <person name="Hauser L."/>
            <person name="Markowitz V."/>
            <person name="Cheng J.-F."/>
            <person name="Hugenholtz P."/>
            <person name="Woyke T."/>
            <person name="Wu D."/>
            <person name="Klenk H.-P."/>
            <person name="Eisen J.A."/>
        </authorList>
    </citation>
    <scope>NUCLEOTIDE SEQUENCE [LARGE SCALE GENOMIC DNA]</scope>
    <source>
        <strain evidence="3">ATCC 700099 / DSM 44233 / CIP 104796 / JCM 9543 / NBRC 105858 / Y-104</strain>
    </source>
</reference>
<protein>
    <recommendedName>
        <fullName evidence="4">GAP family protein</fullName>
    </recommendedName>
</protein>
<reference evidence="2 3" key="2">
    <citation type="journal article" date="2010" name="Stand. Genomic Sci.">
        <title>Complete genome sequence of Nakamurella multipartita type strain (Y-104).</title>
        <authorList>
            <person name="Tice H."/>
            <person name="Mayilraj S."/>
            <person name="Sims D."/>
            <person name="Lapidus A."/>
            <person name="Nolan M."/>
            <person name="Lucas S."/>
            <person name="Glavina Del Rio T."/>
            <person name="Copeland A."/>
            <person name="Cheng J.F."/>
            <person name="Meincke L."/>
            <person name="Bruce D."/>
            <person name="Goodwin L."/>
            <person name="Pitluck S."/>
            <person name="Ivanova N."/>
            <person name="Mavromatis K."/>
            <person name="Ovchinnikova G."/>
            <person name="Pati A."/>
            <person name="Chen A."/>
            <person name="Palaniappan K."/>
            <person name="Land M."/>
            <person name="Hauser L."/>
            <person name="Chang Y.J."/>
            <person name="Jeffries C.D."/>
            <person name="Detter J.C."/>
            <person name="Brettin T."/>
            <person name="Rohde M."/>
            <person name="Goker M."/>
            <person name="Bristow J."/>
            <person name="Eisen J.A."/>
            <person name="Markowitz V."/>
            <person name="Hugenholtz P."/>
            <person name="Kyrpides N.C."/>
            <person name="Klenk H.P."/>
            <person name="Chen F."/>
        </authorList>
    </citation>
    <scope>NUCLEOTIDE SEQUENCE [LARGE SCALE GENOMIC DNA]</scope>
    <source>
        <strain evidence="3">ATCC 700099 / DSM 44233 / CIP 104796 / JCM 9543 / NBRC 105858 / Y-104</strain>
    </source>
</reference>
<sequence length="223" mass="22444" precursor="true">MTGGAILAVLPLAIGLALAALPVTLIPIALAAKRPPAVARAFLLGWLLGIAVVGTVVIVLADVIVLPSGNLSWFGYIKIAIGLVLIGLAGRRWLGRPRAGEDPPVPGWLASVDAMGAGRAFGLALLLAGLNPKNLALVLAGAVTIAEATAVPAQQAAALAVFTVIGSVGVAAPPVLTLVLGDRAGPLLRSVDEWMTRQSTVIVAAVLLVLGVVLIVNGVTALR</sequence>
<evidence type="ECO:0008006" key="4">
    <source>
        <dbReference type="Google" id="ProtNLM"/>
    </source>
</evidence>
<dbReference type="Proteomes" id="UP000002218">
    <property type="component" value="Chromosome"/>
</dbReference>
<dbReference type="OrthoDB" id="4753036at2"/>
<feature type="transmembrane region" description="Helical" evidence="1">
    <location>
        <begin position="73"/>
        <end position="94"/>
    </location>
</feature>
<keyword evidence="1" id="KW-0812">Transmembrane</keyword>
<evidence type="ECO:0000256" key="1">
    <source>
        <dbReference type="SAM" id="Phobius"/>
    </source>
</evidence>
<gene>
    <name evidence="2" type="ordered locus">Namu_0291</name>
</gene>
<dbReference type="AlphaFoldDB" id="C8XK38"/>
<keyword evidence="3" id="KW-1185">Reference proteome</keyword>
<feature type="transmembrane region" description="Helical" evidence="1">
    <location>
        <begin position="159"/>
        <end position="180"/>
    </location>
</feature>
<keyword evidence="1" id="KW-0472">Membrane</keyword>
<dbReference type="eggNOG" id="COG1280">
    <property type="taxonomic scope" value="Bacteria"/>
</dbReference>